<sequence>MSAIPNRKMSKSTNYKNHFIVAGILAGVGIALLAYLMFYVSPAEVLETVKIIAVTDSGCIAETLDGHAVNIGQCQGEPGDFVSAYVDQKVKERAELMNPTN</sequence>
<proteinExistence type="predicted"/>
<accession>A0A087S8M7</accession>
<keyword evidence="1" id="KW-1133">Transmembrane helix</keyword>
<name>A0A087S8M7_9ARCH</name>
<feature type="transmembrane region" description="Helical" evidence="1">
    <location>
        <begin position="20"/>
        <end position="40"/>
    </location>
</feature>
<evidence type="ECO:0000256" key="1">
    <source>
        <dbReference type="SAM" id="Phobius"/>
    </source>
</evidence>
<dbReference type="AlphaFoldDB" id="A0A087S8M7"/>
<reference evidence="2 3" key="1">
    <citation type="submission" date="2014-06" db="EMBL/GenBank/DDBJ databases">
        <authorList>
            <person name="Ngugi D.K."/>
            <person name="Blom J."/>
            <person name="Alam I."/>
            <person name="Rashid M."/>
            <person name="Baalawi W."/>
            <person name="Zhang G."/>
            <person name="Hikmawan T."/>
            <person name="Guan Y."/>
            <person name="Antunes A."/>
            <person name="Siam R."/>
            <person name="El-Dorry H."/>
            <person name="Bajic V."/>
            <person name="Stingl U."/>
        </authorList>
    </citation>
    <scope>NUCLEOTIDE SEQUENCE [LARGE SCALE GENOMIC DNA]</scope>
    <source>
        <strain evidence="2">SCGC AAA799-B03</strain>
    </source>
</reference>
<dbReference type="PATRIC" id="fig|1502289.3.peg.298"/>
<evidence type="ECO:0000313" key="2">
    <source>
        <dbReference type="EMBL" id="KFM22081.1"/>
    </source>
</evidence>
<dbReference type="Proteomes" id="UP000029384">
    <property type="component" value="Unassembled WGS sequence"/>
</dbReference>
<keyword evidence="1" id="KW-0812">Transmembrane</keyword>
<keyword evidence="3" id="KW-1185">Reference proteome</keyword>
<dbReference type="EMBL" id="JOTA01000005">
    <property type="protein sequence ID" value="KFM22081.1"/>
    <property type="molecule type" value="Genomic_DNA"/>
</dbReference>
<keyword evidence="1" id="KW-0472">Membrane</keyword>
<protein>
    <submittedName>
        <fullName evidence="2">Uncharacterized protein</fullName>
    </submittedName>
</protein>
<evidence type="ECO:0000313" key="3">
    <source>
        <dbReference type="Proteomes" id="UP000029384"/>
    </source>
</evidence>
<comment type="caution">
    <text evidence="2">The sequence shown here is derived from an EMBL/GenBank/DDBJ whole genome shotgun (WGS) entry which is preliminary data.</text>
</comment>
<organism evidence="2 3">
    <name type="scientific">Marine Group I thaumarchaeote SCGC AAA799-B03</name>
    <dbReference type="NCBI Taxonomy" id="1502289"/>
    <lineage>
        <taxon>Archaea</taxon>
        <taxon>Nitrososphaerota</taxon>
        <taxon>Marine Group I</taxon>
    </lineage>
</organism>
<gene>
    <name evidence="2" type="ORF">AAA799B03_00329</name>
</gene>